<feature type="transmembrane region" description="Helical" evidence="12">
    <location>
        <begin position="184"/>
        <end position="209"/>
    </location>
</feature>
<keyword evidence="15" id="KW-1185">Reference proteome</keyword>
<dbReference type="Pfam" id="PF01435">
    <property type="entry name" value="Peptidase_M48"/>
    <property type="match status" value="1"/>
</dbReference>
<evidence type="ECO:0000256" key="5">
    <source>
        <dbReference type="ARBA" id="ARBA00022723"/>
    </source>
</evidence>
<gene>
    <name evidence="14" type="ORF">C1H71_14540</name>
</gene>
<dbReference type="InterPro" id="IPR001915">
    <property type="entry name" value="Peptidase_M48"/>
</dbReference>
<dbReference type="GO" id="GO:0046872">
    <property type="term" value="F:metal ion binding"/>
    <property type="evidence" value="ECO:0007669"/>
    <property type="project" value="UniProtKB-KW"/>
</dbReference>
<keyword evidence="8 12" id="KW-1133">Transmembrane helix</keyword>
<evidence type="ECO:0000256" key="8">
    <source>
        <dbReference type="ARBA" id="ARBA00022989"/>
    </source>
</evidence>
<sequence>MKRLKVFFLSNLVLVLLLSFSICSLWPFFNGLNFYPFALFCAVMYLGTAFLAFAISKHKAQQLLVAKPLKTPSNTAESWLLATVEKQSKLAGIRGPAVAIYDSVDINAFASGLSRHHALIAVSSGLLWRLPRYEAEAVLAHEVSHIANADMTKLIAMQGIANILVVLLACFMANQYAISHFYGWAEVAMFVAVLAMGLVLAALAVMWFLRRIEFLADVSGARISGNAAMIAALEFLDGAPSSEQPQVALGIAGSIGVGMKHLFMSHPLLSERILALKLRH</sequence>
<keyword evidence="2" id="KW-1003">Cell membrane</keyword>
<evidence type="ECO:0000256" key="12">
    <source>
        <dbReference type="SAM" id="Phobius"/>
    </source>
</evidence>
<organism evidence="14 15">
    <name type="scientific">Iodobacter fluviatilis</name>
    <dbReference type="NCBI Taxonomy" id="537"/>
    <lineage>
        <taxon>Bacteria</taxon>
        <taxon>Pseudomonadati</taxon>
        <taxon>Pseudomonadota</taxon>
        <taxon>Betaproteobacteria</taxon>
        <taxon>Neisseriales</taxon>
        <taxon>Chitinibacteraceae</taxon>
        <taxon>Iodobacter</taxon>
    </lineage>
</organism>
<evidence type="ECO:0000259" key="13">
    <source>
        <dbReference type="Pfam" id="PF01435"/>
    </source>
</evidence>
<dbReference type="AlphaFoldDB" id="A0A7G3GCH3"/>
<keyword evidence="6 11" id="KW-0378">Hydrolase</keyword>
<dbReference type="EMBL" id="CP025781">
    <property type="protein sequence ID" value="QBC44623.1"/>
    <property type="molecule type" value="Genomic_DNA"/>
</dbReference>
<feature type="transmembrane region" description="Helical" evidence="12">
    <location>
        <begin position="160"/>
        <end position="178"/>
    </location>
</feature>
<dbReference type="PANTHER" id="PTHR43221:SF1">
    <property type="entry name" value="PROTEASE HTPX"/>
    <property type="match status" value="1"/>
</dbReference>
<keyword evidence="7 11" id="KW-0862">Zinc</keyword>
<comment type="cofactor">
    <cofactor evidence="11">
        <name>Zn(2+)</name>
        <dbReference type="ChEBI" id="CHEBI:29105"/>
    </cofactor>
    <text evidence="11">Binds 1 zinc ion per subunit.</text>
</comment>
<evidence type="ECO:0000256" key="3">
    <source>
        <dbReference type="ARBA" id="ARBA00022670"/>
    </source>
</evidence>
<evidence type="ECO:0000256" key="10">
    <source>
        <dbReference type="ARBA" id="ARBA00023136"/>
    </source>
</evidence>
<keyword evidence="9 11" id="KW-0482">Metalloprotease</keyword>
<evidence type="ECO:0000256" key="4">
    <source>
        <dbReference type="ARBA" id="ARBA00022692"/>
    </source>
</evidence>
<dbReference type="InterPro" id="IPR050083">
    <property type="entry name" value="HtpX_protease"/>
</dbReference>
<evidence type="ECO:0000256" key="2">
    <source>
        <dbReference type="ARBA" id="ARBA00022475"/>
    </source>
</evidence>
<keyword evidence="4 12" id="KW-0812">Transmembrane</keyword>
<keyword evidence="5" id="KW-0479">Metal-binding</keyword>
<evidence type="ECO:0000256" key="9">
    <source>
        <dbReference type="ARBA" id="ARBA00023049"/>
    </source>
</evidence>
<evidence type="ECO:0000313" key="15">
    <source>
        <dbReference type="Proteomes" id="UP000515917"/>
    </source>
</evidence>
<reference evidence="14 15" key="1">
    <citation type="submission" date="2018-01" db="EMBL/GenBank/DDBJ databases">
        <title>Genome sequence of Iodobacter sp. strain PCH194 isolated from Indian Trans-Himalaya.</title>
        <authorList>
            <person name="Kumar V."/>
            <person name="Thakur V."/>
            <person name="Kumar S."/>
            <person name="Singh D."/>
        </authorList>
    </citation>
    <scope>NUCLEOTIDE SEQUENCE [LARGE SCALE GENOMIC DNA]</scope>
    <source>
        <strain evidence="14 15">PCH194</strain>
    </source>
</reference>
<dbReference type="GO" id="GO:0005886">
    <property type="term" value="C:plasma membrane"/>
    <property type="evidence" value="ECO:0007669"/>
    <property type="project" value="UniProtKB-SubCell"/>
</dbReference>
<protein>
    <submittedName>
        <fullName evidence="14">Zinc metalloprotease HtpX</fullName>
    </submittedName>
</protein>
<evidence type="ECO:0000313" key="14">
    <source>
        <dbReference type="EMBL" id="QBC44623.1"/>
    </source>
</evidence>
<dbReference type="GO" id="GO:0004222">
    <property type="term" value="F:metalloendopeptidase activity"/>
    <property type="evidence" value="ECO:0007669"/>
    <property type="project" value="InterPro"/>
</dbReference>
<dbReference type="PANTHER" id="PTHR43221">
    <property type="entry name" value="PROTEASE HTPX"/>
    <property type="match status" value="1"/>
</dbReference>
<evidence type="ECO:0000256" key="1">
    <source>
        <dbReference type="ARBA" id="ARBA00004651"/>
    </source>
</evidence>
<evidence type="ECO:0000256" key="11">
    <source>
        <dbReference type="RuleBase" id="RU003983"/>
    </source>
</evidence>
<name>A0A7G3GCH3_9NEIS</name>
<dbReference type="Proteomes" id="UP000515917">
    <property type="component" value="Chromosome"/>
</dbReference>
<evidence type="ECO:0000256" key="7">
    <source>
        <dbReference type="ARBA" id="ARBA00022833"/>
    </source>
</evidence>
<dbReference type="Gene3D" id="3.30.2010.10">
    <property type="entry name" value="Metalloproteases ('zincins'), catalytic domain"/>
    <property type="match status" value="1"/>
</dbReference>
<dbReference type="KEGG" id="ifl:C1H71_14540"/>
<keyword evidence="3 11" id="KW-0645">Protease</keyword>
<evidence type="ECO:0000256" key="6">
    <source>
        <dbReference type="ARBA" id="ARBA00022801"/>
    </source>
</evidence>
<keyword evidence="10 12" id="KW-0472">Membrane</keyword>
<feature type="transmembrane region" description="Helical" evidence="12">
    <location>
        <begin position="7"/>
        <end position="28"/>
    </location>
</feature>
<feature type="domain" description="Peptidase M48" evidence="13">
    <location>
        <begin position="77"/>
        <end position="277"/>
    </location>
</feature>
<feature type="transmembrane region" description="Helical" evidence="12">
    <location>
        <begin position="34"/>
        <end position="55"/>
    </location>
</feature>
<proteinExistence type="inferred from homology"/>
<dbReference type="RefSeq" id="WP_130107155.1">
    <property type="nucleotide sequence ID" value="NZ_CP025781.1"/>
</dbReference>
<dbReference type="GO" id="GO:0006508">
    <property type="term" value="P:proteolysis"/>
    <property type="evidence" value="ECO:0007669"/>
    <property type="project" value="UniProtKB-KW"/>
</dbReference>
<comment type="similarity">
    <text evidence="11">Belongs to the peptidase M48 family.</text>
</comment>
<comment type="subcellular location">
    <subcellularLocation>
        <location evidence="1">Cell membrane</location>
        <topology evidence="1">Multi-pass membrane protein</topology>
    </subcellularLocation>
</comment>
<accession>A0A7G3GCH3</accession>